<dbReference type="RefSeq" id="WP_124939370.1">
    <property type="nucleotide sequence ID" value="NZ_RQTU01000103.1"/>
</dbReference>
<comment type="caution">
    <text evidence="2">The sequence shown here is derived from an EMBL/GenBank/DDBJ whole genome shotgun (WGS) entry which is preliminary data.</text>
</comment>
<proteinExistence type="inferred from homology"/>
<organism evidence="2 3">
    <name type="scientific">Escherichia coli</name>
    <dbReference type="NCBI Taxonomy" id="562"/>
    <lineage>
        <taxon>Bacteria</taxon>
        <taxon>Pseudomonadati</taxon>
        <taxon>Pseudomonadota</taxon>
        <taxon>Gammaproteobacteria</taxon>
        <taxon>Enterobacterales</taxon>
        <taxon>Enterobacteriaceae</taxon>
        <taxon>Escherichia</taxon>
    </lineage>
</organism>
<dbReference type="InterPro" id="IPR009057">
    <property type="entry name" value="Homeodomain-like_sf"/>
</dbReference>
<name>A0A3P1YEF7_ECOLX</name>
<evidence type="ECO:0000313" key="3">
    <source>
        <dbReference type="Proteomes" id="UP000271008"/>
    </source>
</evidence>
<dbReference type="SUPFAM" id="SSF46689">
    <property type="entry name" value="Homeodomain-like"/>
    <property type="match status" value="1"/>
</dbReference>
<dbReference type="InterPro" id="IPR002514">
    <property type="entry name" value="Transposase_8"/>
</dbReference>
<accession>A0A3P1YEF7</accession>
<dbReference type="NCBIfam" id="NF038385">
    <property type="entry name" value="IS66_access_TnpA"/>
    <property type="match status" value="1"/>
</dbReference>
<dbReference type="GO" id="GO:0004803">
    <property type="term" value="F:transposase activity"/>
    <property type="evidence" value="ECO:0007669"/>
    <property type="project" value="InterPro"/>
</dbReference>
<dbReference type="Proteomes" id="UP000271008">
    <property type="component" value="Unassembled WGS sequence"/>
</dbReference>
<dbReference type="Pfam" id="PF01527">
    <property type="entry name" value="HTH_Tnp_1"/>
    <property type="match status" value="1"/>
</dbReference>
<dbReference type="NCBIfam" id="NF047595">
    <property type="entry name" value="IS66_ISRel24_TnpA"/>
    <property type="match status" value="1"/>
</dbReference>
<dbReference type="GO" id="GO:0003677">
    <property type="term" value="F:DNA binding"/>
    <property type="evidence" value="ECO:0007669"/>
    <property type="project" value="InterPro"/>
</dbReference>
<evidence type="ECO:0000313" key="2">
    <source>
        <dbReference type="EMBL" id="RRD69372.1"/>
    </source>
</evidence>
<dbReference type="AlphaFoldDB" id="A0A3P1YEF7"/>
<protein>
    <submittedName>
        <fullName evidence="2">Transposase</fullName>
    </submittedName>
</protein>
<comment type="similarity">
    <text evidence="1">Belongs to the transposase 8 family.</text>
</comment>
<gene>
    <name evidence="2" type="ORF">EIA08_27235</name>
</gene>
<dbReference type="EMBL" id="RQTU01000103">
    <property type="protein sequence ID" value="RRD69372.1"/>
    <property type="molecule type" value="Genomic_DNA"/>
</dbReference>
<sequence length="216" mass="24223">MNARKAVLADNPELILRVLQLRFDESLSYPRISAQTGVSKTAIFSLVKRFHQVFTDWPLSGEYSCGQLARALFQGRYPSTPTVTQPVKAEKTRRNRFSPEFKWRLVQQTLLPGACVAQIARENGINDNLLFNWRHLWRNGGLQPPGEHETSLLPVTLTPEPDNKIPAPVQIPEQINTPPDSLCCELVLPAGTLRLKGKLTPALLQTLIREIKGSSH</sequence>
<reference evidence="2 3" key="1">
    <citation type="submission" date="2018-11" db="EMBL/GenBank/DDBJ databases">
        <title>Enterobacteriaceae from Patient.</title>
        <authorList>
            <person name="Shen C."/>
            <person name="Yang Y."/>
            <person name="Tian G."/>
        </authorList>
    </citation>
    <scope>NUCLEOTIDE SEQUENCE [LARGE SCALE GENOMIC DNA]</scope>
    <source>
        <strain evidence="2 3">GBGD28</strain>
    </source>
</reference>
<evidence type="ECO:0000256" key="1">
    <source>
        <dbReference type="ARBA" id="ARBA00009964"/>
    </source>
</evidence>
<dbReference type="GO" id="GO:0006313">
    <property type="term" value="P:DNA transposition"/>
    <property type="evidence" value="ECO:0007669"/>
    <property type="project" value="InterPro"/>
</dbReference>